<comment type="caution">
    <text evidence="2">The sequence shown here is derived from an EMBL/GenBank/DDBJ whole genome shotgun (WGS) entry which is preliminary data.</text>
</comment>
<organism evidence="2 3">
    <name type="scientific">Pleurodeles waltl</name>
    <name type="common">Iberian ribbed newt</name>
    <dbReference type="NCBI Taxonomy" id="8319"/>
    <lineage>
        <taxon>Eukaryota</taxon>
        <taxon>Metazoa</taxon>
        <taxon>Chordata</taxon>
        <taxon>Craniata</taxon>
        <taxon>Vertebrata</taxon>
        <taxon>Euteleostomi</taxon>
        <taxon>Amphibia</taxon>
        <taxon>Batrachia</taxon>
        <taxon>Caudata</taxon>
        <taxon>Salamandroidea</taxon>
        <taxon>Salamandridae</taxon>
        <taxon>Pleurodelinae</taxon>
        <taxon>Pleurodeles</taxon>
    </lineage>
</organism>
<proteinExistence type="predicted"/>
<feature type="region of interest" description="Disordered" evidence="1">
    <location>
        <begin position="1"/>
        <end position="32"/>
    </location>
</feature>
<evidence type="ECO:0000313" key="3">
    <source>
        <dbReference type="Proteomes" id="UP001066276"/>
    </source>
</evidence>
<dbReference type="AlphaFoldDB" id="A0AAV7LX46"/>
<name>A0AAV7LX46_PLEWA</name>
<sequence length="89" mass="9620">MLTQCTPAQDKDHTITPPPPSSIDAVGPSDSEAAPVTRGFIISLFESLKANLHSLKSDLSQDIWDIHQDLASVGNHVSALEDSEHEETK</sequence>
<keyword evidence="3" id="KW-1185">Reference proteome</keyword>
<dbReference type="Proteomes" id="UP001066276">
    <property type="component" value="Chromosome 11"/>
</dbReference>
<gene>
    <name evidence="2" type="ORF">NDU88_007236</name>
</gene>
<reference evidence="2" key="1">
    <citation type="journal article" date="2022" name="bioRxiv">
        <title>Sequencing and chromosome-scale assembly of the giantPleurodeles waltlgenome.</title>
        <authorList>
            <person name="Brown T."/>
            <person name="Elewa A."/>
            <person name="Iarovenko S."/>
            <person name="Subramanian E."/>
            <person name="Araus A.J."/>
            <person name="Petzold A."/>
            <person name="Susuki M."/>
            <person name="Suzuki K.-i.T."/>
            <person name="Hayashi T."/>
            <person name="Toyoda A."/>
            <person name="Oliveira C."/>
            <person name="Osipova E."/>
            <person name="Leigh N.D."/>
            <person name="Simon A."/>
            <person name="Yun M.H."/>
        </authorList>
    </citation>
    <scope>NUCLEOTIDE SEQUENCE</scope>
    <source>
        <strain evidence="2">20211129_DDA</strain>
        <tissue evidence="2">Liver</tissue>
    </source>
</reference>
<evidence type="ECO:0000313" key="2">
    <source>
        <dbReference type="EMBL" id="KAJ1094158.1"/>
    </source>
</evidence>
<evidence type="ECO:0000256" key="1">
    <source>
        <dbReference type="SAM" id="MobiDB-lite"/>
    </source>
</evidence>
<protein>
    <submittedName>
        <fullName evidence="2">Uncharacterized protein</fullName>
    </submittedName>
</protein>
<dbReference type="EMBL" id="JANPWB010000015">
    <property type="protein sequence ID" value="KAJ1094158.1"/>
    <property type="molecule type" value="Genomic_DNA"/>
</dbReference>
<accession>A0AAV7LX46</accession>